<keyword evidence="1" id="KW-0812">Transmembrane</keyword>
<keyword evidence="1" id="KW-1133">Transmembrane helix</keyword>
<evidence type="ECO:0000259" key="2">
    <source>
        <dbReference type="Pfam" id="PF18902"/>
    </source>
</evidence>
<proteinExistence type="predicted"/>
<dbReference type="Pfam" id="PF18902">
    <property type="entry name" value="DUF5658"/>
    <property type="match status" value="1"/>
</dbReference>
<evidence type="ECO:0000313" key="3">
    <source>
        <dbReference type="EMBL" id="QSQ24562.1"/>
    </source>
</evidence>
<feature type="transmembrane region" description="Helical" evidence="1">
    <location>
        <begin position="94"/>
        <end position="117"/>
    </location>
</feature>
<name>A0ABX7P265_9BACT</name>
<keyword evidence="4" id="KW-1185">Reference proteome</keyword>
<feature type="transmembrane region" description="Helical" evidence="1">
    <location>
        <begin position="63"/>
        <end position="82"/>
    </location>
</feature>
<keyword evidence="1" id="KW-0472">Membrane</keyword>
<dbReference type="RefSeq" id="WP_206726124.1">
    <property type="nucleotide sequence ID" value="NZ_CP071090.1"/>
</dbReference>
<protein>
    <recommendedName>
        <fullName evidence="2">DUF5658 domain-containing protein</fullName>
    </recommendedName>
</protein>
<sequence length="124" mass="13737">MAATIEQAQDAAWTSRASFYVSPASVALLMLNLMDGLFTLLFLQLGVAEELNPLMRLAYEQSPLVFMFSKLIIVNAGLWLLCLHRRLTASRIAIRAGAVVYGIIVVYHLAFLTHLVLHWPVAAP</sequence>
<feature type="domain" description="DUF5658" evidence="2">
    <location>
        <begin position="26"/>
        <end position="112"/>
    </location>
</feature>
<organism evidence="3 4">
    <name type="scientific">Pyxidicoccus parkwayensis</name>
    <dbReference type="NCBI Taxonomy" id="2813578"/>
    <lineage>
        <taxon>Bacteria</taxon>
        <taxon>Pseudomonadati</taxon>
        <taxon>Myxococcota</taxon>
        <taxon>Myxococcia</taxon>
        <taxon>Myxococcales</taxon>
        <taxon>Cystobacterineae</taxon>
        <taxon>Myxococcaceae</taxon>
        <taxon>Pyxidicoccus</taxon>
    </lineage>
</organism>
<reference evidence="3 4" key="1">
    <citation type="submission" date="2021-02" db="EMBL/GenBank/DDBJ databases">
        <title>De Novo genome assembly of isolated myxobacteria.</title>
        <authorList>
            <person name="Stevens D.C."/>
        </authorList>
    </citation>
    <scope>NUCLEOTIDE SEQUENCE [LARGE SCALE GENOMIC DNA]</scope>
    <source>
        <strain evidence="4">SCPEA02</strain>
    </source>
</reference>
<dbReference type="InterPro" id="IPR043717">
    <property type="entry name" value="DUF5658"/>
</dbReference>
<accession>A0ABX7P265</accession>
<dbReference type="EMBL" id="CP071090">
    <property type="protein sequence ID" value="QSQ24562.1"/>
    <property type="molecule type" value="Genomic_DNA"/>
</dbReference>
<evidence type="ECO:0000256" key="1">
    <source>
        <dbReference type="SAM" id="Phobius"/>
    </source>
</evidence>
<dbReference type="Proteomes" id="UP000662747">
    <property type="component" value="Chromosome"/>
</dbReference>
<gene>
    <name evidence="3" type="ORF">JY651_06320</name>
</gene>
<evidence type="ECO:0000313" key="4">
    <source>
        <dbReference type="Proteomes" id="UP000662747"/>
    </source>
</evidence>
<feature type="transmembrane region" description="Helical" evidence="1">
    <location>
        <begin position="20"/>
        <end position="43"/>
    </location>
</feature>